<accession>A0AAE3G2V6</accession>
<dbReference type="EMBL" id="JALJXV010000003">
    <property type="protein sequence ID" value="MCP1674153.1"/>
    <property type="molecule type" value="Genomic_DNA"/>
</dbReference>
<evidence type="ECO:0000256" key="1">
    <source>
        <dbReference type="SAM" id="SignalP"/>
    </source>
</evidence>
<sequence length="98" mass="10376">MGFSALTRPLALAAAFALFLVAAPAVADGDEALVLYNFITEEQVLISDPAALSLDEGAAFVPQLPETLALYQLHAEQTGNAVVAAYKTYQDFMEALAQ</sequence>
<feature type="chain" id="PRO_5042058455" evidence="1">
    <location>
        <begin position="28"/>
        <end position="98"/>
    </location>
</feature>
<dbReference type="RefSeq" id="WP_253475860.1">
    <property type="nucleotide sequence ID" value="NZ_JALJXV010000003.1"/>
</dbReference>
<comment type="caution">
    <text evidence="2">The sequence shown here is derived from an EMBL/GenBank/DDBJ whole genome shotgun (WGS) entry which is preliminary data.</text>
</comment>
<reference evidence="2" key="1">
    <citation type="submission" date="2022-03" db="EMBL/GenBank/DDBJ databases">
        <title>Genomic Encyclopedia of Type Strains, Phase III (KMG-III): the genomes of soil and plant-associated and newly described type strains.</title>
        <authorList>
            <person name="Whitman W."/>
        </authorList>
    </citation>
    <scope>NUCLEOTIDE SEQUENCE</scope>
    <source>
        <strain evidence="2">ANL 6-2</strain>
    </source>
</reference>
<gene>
    <name evidence="2" type="ORF">J2T57_001255</name>
</gene>
<organism evidence="2 3">
    <name type="scientific">Natronocella acetinitrilica</name>
    <dbReference type="NCBI Taxonomy" id="414046"/>
    <lineage>
        <taxon>Bacteria</taxon>
        <taxon>Pseudomonadati</taxon>
        <taxon>Pseudomonadota</taxon>
        <taxon>Gammaproteobacteria</taxon>
        <taxon>Chromatiales</taxon>
        <taxon>Ectothiorhodospiraceae</taxon>
        <taxon>Natronocella</taxon>
    </lineage>
</organism>
<keyword evidence="1" id="KW-0732">Signal</keyword>
<proteinExistence type="predicted"/>
<feature type="signal peptide" evidence="1">
    <location>
        <begin position="1"/>
        <end position="27"/>
    </location>
</feature>
<keyword evidence="3" id="KW-1185">Reference proteome</keyword>
<dbReference type="Proteomes" id="UP001205843">
    <property type="component" value="Unassembled WGS sequence"/>
</dbReference>
<evidence type="ECO:0000313" key="3">
    <source>
        <dbReference type="Proteomes" id="UP001205843"/>
    </source>
</evidence>
<protein>
    <submittedName>
        <fullName evidence="2">Uncharacterized protein</fullName>
    </submittedName>
</protein>
<name>A0AAE3G2V6_9GAMM</name>
<evidence type="ECO:0000313" key="2">
    <source>
        <dbReference type="EMBL" id="MCP1674153.1"/>
    </source>
</evidence>
<dbReference type="AlphaFoldDB" id="A0AAE3G2V6"/>